<dbReference type="EMBL" id="CAGS01000132">
    <property type="protein sequence ID" value="CCF83278.1"/>
    <property type="molecule type" value="Genomic_DNA"/>
</dbReference>
<organism evidence="1 2">
    <name type="scientific">Nitrolancea hollandica Lb</name>
    <dbReference type="NCBI Taxonomy" id="1129897"/>
    <lineage>
        <taxon>Bacteria</taxon>
        <taxon>Pseudomonadati</taxon>
        <taxon>Thermomicrobiota</taxon>
        <taxon>Thermomicrobia</taxon>
        <taxon>Sphaerobacterales</taxon>
        <taxon>Sphaerobacterineae</taxon>
        <taxon>Sphaerobacteraceae</taxon>
        <taxon>Nitrolancea</taxon>
    </lineage>
</organism>
<evidence type="ECO:0000313" key="1">
    <source>
        <dbReference type="EMBL" id="CCF83278.1"/>
    </source>
</evidence>
<name>I4EF16_9BACT</name>
<keyword evidence="2" id="KW-1185">Reference proteome</keyword>
<reference evidence="1 2" key="1">
    <citation type="journal article" date="2012" name="ISME J.">
        <title>Nitrification expanded: discovery, physiology and genomics of a nitrite-oxidizing bacterium from the phylum Chloroflexi.</title>
        <authorList>
            <person name="Sorokin D.Y."/>
            <person name="Lucker S."/>
            <person name="Vejmelkova D."/>
            <person name="Kostrikina N.A."/>
            <person name="Kleerebezem R."/>
            <person name="Rijpstra W.I."/>
            <person name="Damste J.S."/>
            <person name="Le Paslier D."/>
            <person name="Muyzer G."/>
            <person name="Wagner M."/>
            <person name="van Loosdrecht M.C."/>
            <person name="Daims H."/>
        </authorList>
    </citation>
    <scope>NUCLEOTIDE SEQUENCE [LARGE SCALE GENOMIC DNA]</scope>
    <source>
        <strain evidence="2">none</strain>
    </source>
</reference>
<comment type="caution">
    <text evidence="1">The sequence shown here is derived from an EMBL/GenBank/DDBJ whole genome shotgun (WGS) entry which is preliminary data.</text>
</comment>
<dbReference type="RefSeq" id="WP_008476293.1">
    <property type="nucleotide sequence ID" value="NZ_CAGS01000132.1"/>
</dbReference>
<accession>I4EF16</accession>
<sequence length="95" mass="10828">MDEQQPKADSVTVMDVAPAETGETTPHTFNPANPFGLLTRQFVVAAEAAWTNEQRRAIQQELCTKAQVMRERLDTFLDQLRADRACRYDDEAERD</sequence>
<dbReference type="Proteomes" id="UP000004221">
    <property type="component" value="Unassembled WGS sequence"/>
</dbReference>
<protein>
    <submittedName>
        <fullName evidence="1">Uncharacterized protein</fullName>
    </submittedName>
</protein>
<proteinExistence type="predicted"/>
<evidence type="ECO:0000313" key="2">
    <source>
        <dbReference type="Proteomes" id="UP000004221"/>
    </source>
</evidence>
<gene>
    <name evidence="1" type="ORF">NITHO_2170006</name>
</gene>
<dbReference type="AlphaFoldDB" id="I4EF16"/>